<organism evidence="1">
    <name type="scientific">bioreactor metagenome</name>
    <dbReference type="NCBI Taxonomy" id="1076179"/>
    <lineage>
        <taxon>unclassified sequences</taxon>
        <taxon>metagenomes</taxon>
        <taxon>ecological metagenomes</taxon>
    </lineage>
</organism>
<dbReference type="AlphaFoldDB" id="A0A645HGU8"/>
<proteinExistence type="predicted"/>
<accession>A0A645HGU8</accession>
<protein>
    <submittedName>
        <fullName evidence="1">Uncharacterized protein</fullName>
    </submittedName>
</protein>
<evidence type="ECO:0000313" key="1">
    <source>
        <dbReference type="EMBL" id="MPN37796.1"/>
    </source>
</evidence>
<name>A0A645HGU8_9ZZZZ</name>
<reference evidence="1" key="1">
    <citation type="submission" date="2019-08" db="EMBL/GenBank/DDBJ databases">
        <authorList>
            <person name="Kucharzyk K."/>
            <person name="Murdoch R.W."/>
            <person name="Higgins S."/>
            <person name="Loffler F."/>
        </authorList>
    </citation>
    <scope>NUCLEOTIDE SEQUENCE</scope>
</reference>
<sequence>MLPVPVFAVFILRHDDLRLVAAQNRNVVGRQRVDGKLLSPPVLLLGQQVRESREQRVVS</sequence>
<gene>
    <name evidence="1" type="ORF">SDC9_185317</name>
</gene>
<dbReference type="EMBL" id="VSSQ01092659">
    <property type="protein sequence ID" value="MPN37796.1"/>
    <property type="molecule type" value="Genomic_DNA"/>
</dbReference>
<comment type="caution">
    <text evidence="1">The sequence shown here is derived from an EMBL/GenBank/DDBJ whole genome shotgun (WGS) entry which is preliminary data.</text>
</comment>